<dbReference type="AlphaFoldDB" id="A0AB73BIM9"/>
<dbReference type="InterPro" id="IPR000644">
    <property type="entry name" value="CBS_dom"/>
</dbReference>
<dbReference type="InterPro" id="IPR046342">
    <property type="entry name" value="CBS_dom_sf"/>
</dbReference>
<dbReference type="InterPro" id="IPR050486">
    <property type="entry name" value="Mannose-1P_guanyltransferase"/>
</dbReference>
<feature type="domain" description="CBS" evidence="2">
    <location>
        <begin position="66"/>
        <end position="122"/>
    </location>
</feature>
<accession>A0AB73BIM9</accession>
<dbReference type="Pfam" id="PF00483">
    <property type="entry name" value="NTP_transferase"/>
    <property type="match status" value="1"/>
</dbReference>
<sequence>MTVNWQKVVIEPSVSIKVALQVIDREGLRVALVVDNNKLVGMITDGDVRRGILKGIELTAPVSTIMNISPVSANVSSGSNALKELMQSRKILSLPLVDDNNELVGLKTLHETLTIEKRENPVFIMAGGFGTRLRPLTDNCPKPMLKVGDKPMLETLISNFKNYGFYKFYISTHYLPEVIMDYFGNGRNFDVEITYVYEEVPLGTGGALSLLPDNLPKEPLIMINGDILTNVDFSKVLDFHVKQACDATMCVRDYEIKIPFGVIEGEGHEITAMVEKPTYRYFVNAGIYIISNHIINSLSKNERLDMPSLFEKKQDEGLKTLKFPIHEYWLDVGRHDDFQKAQLDIHTLGINND</sequence>
<dbReference type="CDD" id="cd04607">
    <property type="entry name" value="CBS_pair_NTP_transferase_assoc"/>
    <property type="match status" value="1"/>
</dbReference>
<dbReference type="EMBL" id="SEUK01000045">
    <property type="protein sequence ID" value="KAA1162035.1"/>
    <property type="molecule type" value="Genomic_DNA"/>
</dbReference>
<reference evidence="3 4" key="1">
    <citation type="submission" date="2019-01" db="EMBL/GenBank/DDBJ databases">
        <title>Genome sequences of marine Pseudoalteromonas species.</title>
        <authorList>
            <person name="Boraston A.B."/>
            <person name="Hehemann J.-H."/>
            <person name="Vickers C.J."/>
            <person name="Salama-Alber O."/>
            <person name="Abe K."/>
            <person name="Hettle A.J."/>
        </authorList>
    </citation>
    <scope>NUCLEOTIDE SEQUENCE [LARGE SCALE GENOMIC DNA]</scope>
    <source>
        <strain evidence="3 4">PS42</strain>
    </source>
</reference>
<evidence type="ECO:0000259" key="2">
    <source>
        <dbReference type="PROSITE" id="PS51371"/>
    </source>
</evidence>
<dbReference type="PANTHER" id="PTHR22572">
    <property type="entry name" value="SUGAR-1-PHOSPHATE GUANYL TRANSFERASE"/>
    <property type="match status" value="1"/>
</dbReference>
<name>A0AB73BIM9_9GAMM</name>
<evidence type="ECO:0000256" key="1">
    <source>
        <dbReference type="PROSITE-ProRule" id="PRU00703"/>
    </source>
</evidence>
<feature type="domain" description="CBS" evidence="2">
    <location>
        <begin position="1"/>
        <end position="58"/>
    </location>
</feature>
<organism evidence="3 4">
    <name type="scientific">Pseudoalteromonas fuliginea</name>
    <dbReference type="NCBI Taxonomy" id="1872678"/>
    <lineage>
        <taxon>Bacteria</taxon>
        <taxon>Pseudomonadati</taxon>
        <taxon>Pseudomonadota</taxon>
        <taxon>Gammaproteobacteria</taxon>
        <taxon>Alteromonadales</taxon>
        <taxon>Pseudoalteromonadaceae</taxon>
        <taxon>Pseudoalteromonas</taxon>
    </lineage>
</organism>
<dbReference type="InterPro" id="IPR029044">
    <property type="entry name" value="Nucleotide-diphossugar_trans"/>
</dbReference>
<dbReference type="InterPro" id="IPR005835">
    <property type="entry name" value="NTP_transferase_dom"/>
</dbReference>
<dbReference type="SUPFAM" id="SSF54631">
    <property type="entry name" value="CBS-domain pair"/>
    <property type="match status" value="1"/>
</dbReference>
<comment type="caution">
    <text evidence="3">The sequence shown here is derived from an EMBL/GenBank/DDBJ whole genome shotgun (WGS) entry which is preliminary data.</text>
</comment>
<protein>
    <submittedName>
        <fullName evidence="3">CBS domain-containing protein</fullName>
    </submittedName>
</protein>
<dbReference type="CDD" id="cd06426">
    <property type="entry name" value="NTP_transferase_like_2"/>
    <property type="match status" value="1"/>
</dbReference>
<dbReference type="PROSITE" id="PS51371">
    <property type="entry name" value="CBS"/>
    <property type="match status" value="2"/>
</dbReference>
<gene>
    <name evidence="3" type="ORF">EU508_06390</name>
</gene>
<dbReference type="Gene3D" id="3.10.580.10">
    <property type="entry name" value="CBS-domain"/>
    <property type="match status" value="1"/>
</dbReference>
<keyword evidence="1" id="KW-0129">CBS domain</keyword>
<evidence type="ECO:0000313" key="4">
    <source>
        <dbReference type="Proteomes" id="UP000324162"/>
    </source>
</evidence>
<dbReference type="SUPFAM" id="SSF53448">
    <property type="entry name" value="Nucleotide-diphospho-sugar transferases"/>
    <property type="match status" value="1"/>
</dbReference>
<dbReference type="RefSeq" id="WP_149613877.1">
    <property type="nucleotide sequence ID" value="NZ_SEUK01000045.1"/>
</dbReference>
<dbReference type="Proteomes" id="UP000324162">
    <property type="component" value="Unassembled WGS sequence"/>
</dbReference>
<dbReference type="Gene3D" id="3.90.550.10">
    <property type="entry name" value="Spore Coat Polysaccharide Biosynthesis Protein SpsA, Chain A"/>
    <property type="match status" value="1"/>
</dbReference>
<proteinExistence type="predicted"/>
<evidence type="ECO:0000313" key="3">
    <source>
        <dbReference type="EMBL" id="KAA1162035.1"/>
    </source>
</evidence>
<dbReference type="SMART" id="SM00116">
    <property type="entry name" value="CBS"/>
    <property type="match status" value="2"/>
</dbReference>
<dbReference type="Pfam" id="PF00571">
    <property type="entry name" value="CBS"/>
    <property type="match status" value="2"/>
</dbReference>